<keyword evidence="7" id="KW-1185">Reference proteome</keyword>
<evidence type="ECO:0000256" key="4">
    <source>
        <dbReference type="ARBA" id="ARBA00023242"/>
    </source>
</evidence>
<keyword evidence="2" id="KW-0805">Transcription regulation</keyword>
<comment type="caution">
    <text evidence="6">The sequence shown here is derived from an EMBL/GenBank/DDBJ whole genome shotgun (WGS) entry which is preliminary data.</text>
</comment>
<dbReference type="PANTHER" id="PTHR22536">
    <property type="entry name" value="LUNG CANCER METASTASIS-RELATED LCMR1 PROTEIN"/>
    <property type="match status" value="1"/>
</dbReference>
<dbReference type="GO" id="GO:0016592">
    <property type="term" value="C:mediator complex"/>
    <property type="evidence" value="ECO:0007669"/>
    <property type="project" value="InterPro"/>
</dbReference>
<feature type="compositionally biased region" description="Basic residues" evidence="5">
    <location>
        <begin position="139"/>
        <end position="148"/>
    </location>
</feature>
<keyword evidence="4" id="KW-0539">Nucleus</keyword>
<evidence type="ECO:0000313" key="7">
    <source>
        <dbReference type="Proteomes" id="UP000796880"/>
    </source>
</evidence>
<evidence type="ECO:0000256" key="5">
    <source>
        <dbReference type="SAM" id="MobiDB-lite"/>
    </source>
</evidence>
<dbReference type="Proteomes" id="UP000796880">
    <property type="component" value="Unassembled WGS sequence"/>
</dbReference>
<reference evidence="6" key="1">
    <citation type="submission" date="2020-03" db="EMBL/GenBank/DDBJ databases">
        <title>A high-quality chromosome-level genome assembly of a woody plant with both climbing and erect habits, Rhamnella rubrinervis.</title>
        <authorList>
            <person name="Lu Z."/>
            <person name="Yang Y."/>
            <person name="Zhu X."/>
            <person name="Sun Y."/>
        </authorList>
    </citation>
    <scope>NUCLEOTIDE SEQUENCE</scope>
    <source>
        <strain evidence="6">BYM</strain>
        <tissue evidence="6">Leaf</tissue>
    </source>
</reference>
<name>A0A8K0HEK9_9ROSA</name>
<evidence type="ECO:0000313" key="6">
    <source>
        <dbReference type="EMBL" id="KAF3450358.1"/>
    </source>
</evidence>
<dbReference type="GO" id="GO:0045944">
    <property type="term" value="P:positive regulation of transcription by RNA polymerase II"/>
    <property type="evidence" value="ECO:0007669"/>
    <property type="project" value="TreeGrafter"/>
</dbReference>
<accession>A0A8K0HEK9</accession>
<dbReference type="PANTHER" id="PTHR22536:SF3">
    <property type="entry name" value="MEDIATOR OF RNA POLYMERASE II TRANSCRIPTION SUBUNIT 19B"/>
    <property type="match status" value="1"/>
</dbReference>
<dbReference type="InterPro" id="IPR019403">
    <property type="entry name" value="Mediator_Med19_met"/>
</dbReference>
<dbReference type="GO" id="GO:0003712">
    <property type="term" value="F:transcription coregulator activity"/>
    <property type="evidence" value="ECO:0007669"/>
    <property type="project" value="InterPro"/>
</dbReference>
<evidence type="ECO:0000256" key="2">
    <source>
        <dbReference type="ARBA" id="ARBA00023015"/>
    </source>
</evidence>
<organism evidence="6 7">
    <name type="scientific">Rhamnella rubrinervis</name>
    <dbReference type="NCBI Taxonomy" id="2594499"/>
    <lineage>
        <taxon>Eukaryota</taxon>
        <taxon>Viridiplantae</taxon>
        <taxon>Streptophyta</taxon>
        <taxon>Embryophyta</taxon>
        <taxon>Tracheophyta</taxon>
        <taxon>Spermatophyta</taxon>
        <taxon>Magnoliopsida</taxon>
        <taxon>eudicotyledons</taxon>
        <taxon>Gunneridae</taxon>
        <taxon>Pentapetalae</taxon>
        <taxon>rosids</taxon>
        <taxon>fabids</taxon>
        <taxon>Rosales</taxon>
        <taxon>Rhamnaceae</taxon>
        <taxon>rhamnoid group</taxon>
        <taxon>Rhamneae</taxon>
        <taxon>Rhamnella</taxon>
    </lineage>
</organism>
<dbReference type="OrthoDB" id="1920814at2759"/>
<sequence>MHPDVLALHRSPWEDTEDLRNTLGARKTKRQGKVQRCSNDTIPETRYLHNVVGDIDIRKGEGMELDQLFQIASHYRETKARVCPFDLDILRDAFHMRETTPVNFDFTEKGIPTATAKLKSELKDKEKRHKRREDNNGKDHKKQKRLHMGKSSDKNKNGKANRFGIDNL</sequence>
<protein>
    <submittedName>
        <fullName evidence="6">Uncharacterized protein</fullName>
    </submittedName>
</protein>
<evidence type="ECO:0000256" key="1">
    <source>
        <dbReference type="ARBA" id="ARBA00004123"/>
    </source>
</evidence>
<dbReference type="AlphaFoldDB" id="A0A8K0HEK9"/>
<comment type="subcellular location">
    <subcellularLocation>
        <location evidence="1">Nucleus</location>
    </subcellularLocation>
</comment>
<feature type="region of interest" description="Disordered" evidence="5">
    <location>
        <begin position="116"/>
        <end position="168"/>
    </location>
</feature>
<evidence type="ECO:0000256" key="3">
    <source>
        <dbReference type="ARBA" id="ARBA00023163"/>
    </source>
</evidence>
<proteinExistence type="predicted"/>
<keyword evidence="3" id="KW-0804">Transcription</keyword>
<dbReference type="EMBL" id="VOIH02000003">
    <property type="protein sequence ID" value="KAF3450358.1"/>
    <property type="molecule type" value="Genomic_DNA"/>
</dbReference>
<gene>
    <name evidence="6" type="ORF">FNV43_RR06438</name>
</gene>